<dbReference type="InterPro" id="IPR055170">
    <property type="entry name" value="GFO_IDH_MocA-like_dom"/>
</dbReference>
<dbReference type="PANTHER" id="PTHR43377:SF1">
    <property type="entry name" value="BILIVERDIN REDUCTASE A"/>
    <property type="match status" value="1"/>
</dbReference>
<name>A0A329MNV5_9BACL</name>
<dbReference type="Gene3D" id="3.30.360.10">
    <property type="entry name" value="Dihydrodipicolinate Reductase, domain 2"/>
    <property type="match status" value="1"/>
</dbReference>
<dbReference type="Pfam" id="PF01408">
    <property type="entry name" value="GFO_IDH_MocA"/>
    <property type="match status" value="1"/>
</dbReference>
<dbReference type="InterPro" id="IPR000683">
    <property type="entry name" value="Gfo/Idh/MocA-like_OxRdtase_N"/>
</dbReference>
<reference evidence="3 4" key="1">
    <citation type="journal article" date="2009" name="Int. J. Syst. Evol. Microbiol.">
        <title>Paenibacillus contaminans sp. nov., isolated from a contaminated laboratory plate.</title>
        <authorList>
            <person name="Chou J.H."/>
            <person name="Lee J.H."/>
            <person name="Lin M.C."/>
            <person name="Chang P.S."/>
            <person name="Arun A.B."/>
            <person name="Young C.C."/>
            <person name="Chen W.M."/>
        </authorList>
    </citation>
    <scope>NUCLEOTIDE SEQUENCE [LARGE SCALE GENOMIC DNA]</scope>
    <source>
        <strain evidence="3 4">CKOBP-6</strain>
    </source>
</reference>
<evidence type="ECO:0000313" key="4">
    <source>
        <dbReference type="Proteomes" id="UP000250369"/>
    </source>
</evidence>
<dbReference type="RefSeq" id="WP_113030670.1">
    <property type="nucleotide sequence ID" value="NZ_QMFB01000004.1"/>
</dbReference>
<dbReference type="EMBL" id="QMFB01000004">
    <property type="protein sequence ID" value="RAV21579.1"/>
    <property type="molecule type" value="Genomic_DNA"/>
</dbReference>
<dbReference type="Gene3D" id="3.40.50.720">
    <property type="entry name" value="NAD(P)-binding Rossmann-like Domain"/>
    <property type="match status" value="1"/>
</dbReference>
<dbReference type="SUPFAM" id="SSF51735">
    <property type="entry name" value="NAD(P)-binding Rossmann-fold domains"/>
    <property type="match status" value="1"/>
</dbReference>
<dbReference type="GO" id="GO:0000166">
    <property type="term" value="F:nucleotide binding"/>
    <property type="evidence" value="ECO:0007669"/>
    <property type="project" value="InterPro"/>
</dbReference>
<dbReference type="AlphaFoldDB" id="A0A329MNV5"/>
<organism evidence="3 4">
    <name type="scientific">Paenibacillus contaminans</name>
    <dbReference type="NCBI Taxonomy" id="450362"/>
    <lineage>
        <taxon>Bacteria</taxon>
        <taxon>Bacillati</taxon>
        <taxon>Bacillota</taxon>
        <taxon>Bacilli</taxon>
        <taxon>Bacillales</taxon>
        <taxon>Paenibacillaceae</taxon>
        <taxon>Paenibacillus</taxon>
    </lineage>
</organism>
<proteinExistence type="predicted"/>
<evidence type="ECO:0000259" key="2">
    <source>
        <dbReference type="Pfam" id="PF22725"/>
    </source>
</evidence>
<feature type="domain" description="Gfo/Idh/MocA-like oxidoreductase N-terminal" evidence="1">
    <location>
        <begin position="4"/>
        <end position="122"/>
    </location>
</feature>
<sequence length="340" mass="37144">MTKLRTAIIGCGAITQHRYAPEFAAHPQVEIVAFCDKNRERAQAYADRYGGKAYADYREMLHEQKPDIVTVCTPNAYHAEMTIAAVQGGAHVLVEKPMAATKQEAEAMIEAAQRSAVTLMVGQSQRLMPPHLKAKEVLSSGKLGRVLTFRCSAGHKGPELWSVDGRSSWFFRHEEAVMGAAGDLGIHKADLVRWLLDDEVTDVSAFIGNRDKEDSDVDDNMVCIIRMRSGAIGSIVASWTYYQGEDNTSIFWCERGTLKIGFEPDYPVIVQMNDGSIEKYGVGGISTNDNQLKSGVVDSFVNSILTNTPPLIPGEEGLRSLKVILAAFDSTATGRTISVG</sequence>
<dbReference type="SUPFAM" id="SSF55347">
    <property type="entry name" value="Glyceraldehyde-3-phosphate dehydrogenase-like, C-terminal domain"/>
    <property type="match status" value="1"/>
</dbReference>
<protein>
    <submittedName>
        <fullName evidence="3">Gfo/Idh/MocA family oxidoreductase</fullName>
    </submittedName>
</protein>
<feature type="domain" description="GFO/IDH/MocA-like oxidoreductase" evidence="2">
    <location>
        <begin position="132"/>
        <end position="258"/>
    </location>
</feature>
<dbReference type="InterPro" id="IPR036291">
    <property type="entry name" value="NAD(P)-bd_dom_sf"/>
</dbReference>
<accession>A0A329MNV5</accession>
<dbReference type="InterPro" id="IPR051450">
    <property type="entry name" value="Gfo/Idh/MocA_Oxidoreductases"/>
</dbReference>
<dbReference type="Proteomes" id="UP000250369">
    <property type="component" value="Unassembled WGS sequence"/>
</dbReference>
<dbReference type="OrthoDB" id="9815825at2"/>
<keyword evidence="4" id="KW-1185">Reference proteome</keyword>
<gene>
    <name evidence="3" type="ORF">DQG23_09980</name>
</gene>
<comment type="caution">
    <text evidence="3">The sequence shown here is derived from an EMBL/GenBank/DDBJ whole genome shotgun (WGS) entry which is preliminary data.</text>
</comment>
<evidence type="ECO:0000259" key="1">
    <source>
        <dbReference type="Pfam" id="PF01408"/>
    </source>
</evidence>
<dbReference type="Pfam" id="PF22725">
    <property type="entry name" value="GFO_IDH_MocA_C3"/>
    <property type="match status" value="1"/>
</dbReference>
<evidence type="ECO:0000313" key="3">
    <source>
        <dbReference type="EMBL" id="RAV21579.1"/>
    </source>
</evidence>
<dbReference type="PANTHER" id="PTHR43377">
    <property type="entry name" value="BILIVERDIN REDUCTASE A"/>
    <property type="match status" value="1"/>
</dbReference>